<keyword evidence="3" id="KW-0472">Membrane</keyword>
<name>W9VRP6_9GAMM</name>
<dbReference type="AlphaFoldDB" id="W9VRP6"/>
<dbReference type="STRING" id="1229521.D791_00438"/>
<proteinExistence type="predicted"/>
<dbReference type="InterPro" id="IPR009948">
    <property type="entry name" value="Syd"/>
</dbReference>
<dbReference type="Proteomes" id="UP000019464">
    <property type="component" value="Unassembled WGS sequence"/>
</dbReference>
<accession>W9VRP6</accession>
<evidence type="ECO:0008006" key="6">
    <source>
        <dbReference type="Google" id="ProtNLM"/>
    </source>
</evidence>
<comment type="caution">
    <text evidence="4">The sequence shown here is derived from an EMBL/GenBank/DDBJ whole genome shotgun (WGS) entry which is preliminary data.</text>
</comment>
<dbReference type="Pfam" id="PF07348">
    <property type="entry name" value="Syd"/>
    <property type="match status" value="1"/>
</dbReference>
<evidence type="ECO:0000256" key="3">
    <source>
        <dbReference type="ARBA" id="ARBA00023136"/>
    </source>
</evidence>
<keyword evidence="5" id="KW-1185">Reference proteome</keyword>
<evidence type="ECO:0000313" key="5">
    <source>
        <dbReference type="Proteomes" id="UP000019464"/>
    </source>
</evidence>
<keyword evidence="2" id="KW-0997">Cell inner membrane</keyword>
<dbReference type="EMBL" id="AONB01000001">
    <property type="protein sequence ID" value="EXJ13090.1"/>
    <property type="molecule type" value="Genomic_DNA"/>
</dbReference>
<organism evidence="4 5">
    <name type="scientific">Nitrincola nitratireducens</name>
    <dbReference type="NCBI Taxonomy" id="1229521"/>
    <lineage>
        <taxon>Bacteria</taxon>
        <taxon>Pseudomonadati</taxon>
        <taxon>Pseudomonadota</taxon>
        <taxon>Gammaproteobacteria</taxon>
        <taxon>Oceanospirillales</taxon>
        <taxon>Oceanospirillaceae</taxon>
        <taxon>Nitrincola</taxon>
    </lineage>
</organism>
<evidence type="ECO:0000313" key="4">
    <source>
        <dbReference type="EMBL" id="EXJ13090.1"/>
    </source>
</evidence>
<protein>
    <recommendedName>
        <fullName evidence="6">Protein Syd</fullName>
    </recommendedName>
</protein>
<dbReference type="GO" id="GO:0009898">
    <property type="term" value="C:cytoplasmic side of plasma membrane"/>
    <property type="evidence" value="ECO:0007669"/>
    <property type="project" value="InterPro"/>
</dbReference>
<dbReference type="Gene3D" id="3.40.1580.20">
    <property type="entry name" value="Syd protein"/>
    <property type="match status" value="1"/>
</dbReference>
<evidence type="ECO:0000256" key="1">
    <source>
        <dbReference type="ARBA" id="ARBA00022475"/>
    </source>
</evidence>
<gene>
    <name evidence="4" type="ORF">D791_00438</name>
</gene>
<sequence length="197" mass="22635">MTTQDEPPMQNTSSPVKDALDHFYTKFFKLVDEKGAPLVPYDSEWLSVCYLDDGKEGDDVRWLPKRQTQQTDMFERLSEALETPIHPDIIDFYSHYWSDPITANTAQGKLSLLQVWNNDDLERLRANFIGHALQKKRRRHPLTLFFALTLPDTEMMISVDNADGRIWVERPGKAPHLCVADSLAEFINALEPELTTA</sequence>
<keyword evidence="1" id="KW-1003">Cell membrane</keyword>
<reference evidence="5" key="1">
    <citation type="submission" date="2012-11" db="EMBL/GenBank/DDBJ databases">
        <authorList>
            <person name="Singh A."/>
            <person name="Pinnaka A.K."/>
            <person name="Vaidya B."/>
        </authorList>
    </citation>
    <scope>NUCLEOTIDE SEQUENCE [LARGE SCALE GENOMIC DNA]</scope>
    <source>
        <strain evidence="5">AK23</strain>
    </source>
</reference>
<dbReference type="NCBIfam" id="NF003439">
    <property type="entry name" value="PRK04968.1"/>
    <property type="match status" value="1"/>
</dbReference>
<evidence type="ECO:0000256" key="2">
    <source>
        <dbReference type="ARBA" id="ARBA00022519"/>
    </source>
</evidence>
<reference evidence="4 5" key="2">
    <citation type="journal article" date="2015" name="Syst. Appl. Microbiol.">
        <title>Nitrincola nitratireducens sp. nov. isolated from a haloalkaline crater lake.</title>
        <authorList>
            <person name="Singh A."/>
            <person name="Vaidya B."/>
            <person name="Tanuku N.R."/>
            <person name="Pinnaka A.K."/>
        </authorList>
    </citation>
    <scope>NUCLEOTIDE SEQUENCE [LARGE SCALE GENOMIC DNA]</scope>
    <source>
        <strain evidence="4 5">AK23</strain>
    </source>
</reference>
<dbReference type="InterPro" id="IPR038228">
    <property type="entry name" value="Syd_sf"/>
</dbReference>
<dbReference type="CDD" id="cd16323">
    <property type="entry name" value="Syd"/>
    <property type="match status" value="1"/>
</dbReference>